<comment type="caution">
    <text evidence="1">The sequence shown here is derived from an EMBL/GenBank/DDBJ whole genome shotgun (WGS) entry which is preliminary data.</text>
</comment>
<dbReference type="RefSeq" id="WP_357789933.1">
    <property type="nucleotide sequence ID" value="NZ_JBFAKC010000025.1"/>
</dbReference>
<proteinExistence type="predicted"/>
<accession>A0ABV3G511</accession>
<protein>
    <submittedName>
        <fullName evidence="1">DUF4254 domain-containing protein</fullName>
    </submittedName>
</protein>
<name>A0ABV3G511_9NOCA</name>
<evidence type="ECO:0000313" key="2">
    <source>
        <dbReference type="Proteomes" id="UP001551695"/>
    </source>
</evidence>
<sequence>MLHQSREQTPHCALTAIEAHRAQLMNRIDSWVLLVSPQPLPTARVHTHTMGQVIDRLAQLTAHTYTALAAGPDEVFWEATEFVDDLAIAYTDLATELLAGTRRLPVTTTSL</sequence>
<keyword evidence="2" id="KW-1185">Reference proteome</keyword>
<dbReference type="Pfam" id="PF14063">
    <property type="entry name" value="DUF4254"/>
    <property type="match status" value="1"/>
</dbReference>
<organism evidence="1 2">
    <name type="scientific">Nocardia aurea</name>
    <dbReference type="NCBI Taxonomy" id="2144174"/>
    <lineage>
        <taxon>Bacteria</taxon>
        <taxon>Bacillati</taxon>
        <taxon>Actinomycetota</taxon>
        <taxon>Actinomycetes</taxon>
        <taxon>Mycobacteriales</taxon>
        <taxon>Nocardiaceae</taxon>
        <taxon>Nocardia</taxon>
    </lineage>
</organism>
<dbReference type="InterPro" id="IPR025350">
    <property type="entry name" value="DUF4254"/>
</dbReference>
<gene>
    <name evidence="1" type="ORF">AB0I48_34740</name>
</gene>
<evidence type="ECO:0000313" key="1">
    <source>
        <dbReference type="EMBL" id="MEV0712723.1"/>
    </source>
</evidence>
<reference evidence="1 2" key="1">
    <citation type="submission" date="2024-06" db="EMBL/GenBank/DDBJ databases">
        <title>The Natural Products Discovery Center: Release of the First 8490 Sequenced Strains for Exploring Actinobacteria Biosynthetic Diversity.</title>
        <authorList>
            <person name="Kalkreuter E."/>
            <person name="Kautsar S.A."/>
            <person name="Yang D."/>
            <person name="Bader C.D."/>
            <person name="Teijaro C.N."/>
            <person name="Fluegel L."/>
            <person name="Davis C.M."/>
            <person name="Simpson J.R."/>
            <person name="Lauterbach L."/>
            <person name="Steele A.D."/>
            <person name="Gui C."/>
            <person name="Meng S."/>
            <person name="Li G."/>
            <person name="Viehrig K."/>
            <person name="Ye F."/>
            <person name="Su P."/>
            <person name="Kiefer A.F."/>
            <person name="Nichols A."/>
            <person name="Cepeda A.J."/>
            <person name="Yan W."/>
            <person name="Fan B."/>
            <person name="Jiang Y."/>
            <person name="Adhikari A."/>
            <person name="Zheng C.-J."/>
            <person name="Schuster L."/>
            <person name="Cowan T.M."/>
            <person name="Smanski M.J."/>
            <person name="Chevrette M.G."/>
            <person name="De Carvalho L.P.S."/>
            <person name="Shen B."/>
        </authorList>
    </citation>
    <scope>NUCLEOTIDE SEQUENCE [LARGE SCALE GENOMIC DNA]</scope>
    <source>
        <strain evidence="1 2">NPDC050403</strain>
    </source>
</reference>
<dbReference type="Proteomes" id="UP001551695">
    <property type="component" value="Unassembled WGS sequence"/>
</dbReference>
<dbReference type="EMBL" id="JBFAKC010000025">
    <property type="protein sequence ID" value="MEV0712723.1"/>
    <property type="molecule type" value="Genomic_DNA"/>
</dbReference>